<evidence type="ECO:0000256" key="5">
    <source>
        <dbReference type="ARBA" id="ARBA00022840"/>
    </source>
</evidence>
<keyword evidence="6 10" id="KW-0648">Protein biosynthesis</keyword>
<dbReference type="FunFam" id="1.10.730.10:FF:000002">
    <property type="entry name" value="Leucine--tRNA ligase"/>
    <property type="match status" value="1"/>
</dbReference>
<feature type="domain" description="Methionyl/Valyl/Leucyl/Isoleucyl-tRNA synthetase anticodon-binding" evidence="12">
    <location>
        <begin position="816"/>
        <end position="925"/>
    </location>
</feature>
<evidence type="ECO:0000313" key="15">
    <source>
        <dbReference type="EMBL" id="KAF8409602.1"/>
    </source>
</evidence>
<dbReference type="InterPro" id="IPR014729">
    <property type="entry name" value="Rossmann-like_a/b/a_fold"/>
</dbReference>
<sequence>MLQMQTHLQTHLQNHLLLPSPFSHRTFPFTPRRRPSLIITTTSFGLRVSNSISKAEQQQQPRRPYPFHEIEPRWQRYWEDNRTFRTPDDIDTSKPKFYILDMFPYPSGAGLHVGHPLGYTATDILARYKRMKGFNVLHPMGWDAFGLPAEQYAIETGTHPKVTTMRNIGRFRSQLKSLGFSYDWDREISTTEPEYFKWTQWIFLQILKKGLAYQAEVPVNWCPALGTVLANEEVVDGVSERGGHPVVRKPMRQWMLKITAYADRLLEDLDALDWPENVKEIQRNWIGRSEGAEMDFYTLDYSGQERDIKLTVYTTRPDTIFGATYLVVAPEHILLSSLVSKAQSKCVEEYRELASRKSDLERTELQKEKTGVFSGCYARNPANGEAIPIWVADYVLGSYGTGAIMAVPAHDTRDHEFALKYDIPICWVVNPDDESYSNIGEPYTGEGIIINSSNSASGLKINGSPSTEAASKVTDWAERTGHGKKKVNYKLRDWLFARQRYWGEPFPVIFLDDTGESVPLPETELPIPLPELDDFTPTGTGEPPLAKAVSWVKTTDPVSGKPATRETNTMPQWAGSCWYYLRFMDPKNSEALVDKTKEMYWSPVDVYVGGAEHSVLHLLYARFWHKVLYDIGVVSTKEPFQCLINQGIILGEVEYTALRDPDGKFISADSADVRSEHRQERVPEEKVMKSGDSFVLKDNPSIRLIARAHKMSKSRGNVINPDDVVSEYGADSLRLYEMFMGPLRVSTNTQLPSLIYIAHRYVCSSRDSKTWSPTGIEGVHRFLGRTWRLIVGSPLPNGSFKDGTVAIDDEPTLEQLRSLHKCIEKVAEEIEGTRFNTGISSMMEFINAAYKWDKHPRSIIEAFVLLLSPYAPHMAEELWFRLGHSNSLAYEHFPKANPEYLKDSTVVLPVQINGKMRGTIQIEESCTEDDAFRLASLDEKLSKYLVGKTIKKRIYVPGKIMNVILVRENVEVGRP</sequence>
<name>A0A834ZNR2_TETSI</name>
<evidence type="ECO:0000256" key="2">
    <source>
        <dbReference type="ARBA" id="ARBA00013164"/>
    </source>
</evidence>
<evidence type="ECO:0000313" key="16">
    <source>
        <dbReference type="Proteomes" id="UP000655225"/>
    </source>
</evidence>
<dbReference type="Pfam" id="PF13603">
    <property type="entry name" value="tRNA-synt_1_2"/>
    <property type="match status" value="1"/>
</dbReference>
<keyword evidence="4 10" id="KW-0547">Nucleotide-binding</keyword>
<evidence type="ECO:0000256" key="6">
    <source>
        <dbReference type="ARBA" id="ARBA00022917"/>
    </source>
</evidence>
<dbReference type="InterPro" id="IPR009080">
    <property type="entry name" value="tRNAsynth_Ia_anticodon-bd"/>
</dbReference>
<dbReference type="InterPro" id="IPR015413">
    <property type="entry name" value="Methionyl/Leucyl_tRNA_Synth"/>
</dbReference>
<evidence type="ECO:0000259" key="12">
    <source>
        <dbReference type="Pfam" id="PF08264"/>
    </source>
</evidence>
<dbReference type="FunFam" id="3.40.50.620:FF:000077">
    <property type="entry name" value="Leucine--tRNA ligase"/>
    <property type="match status" value="1"/>
</dbReference>
<evidence type="ECO:0000259" key="13">
    <source>
        <dbReference type="Pfam" id="PF09334"/>
    </source>
</evidence>
<dbReference type="GO" id="GO:0005829">
    <property type="term" value="C:cytosol"/>
    <property type="evidence" value="ECO:0007669"/>
    <property type="project" value="TreeGrafter"/>
</dbReference>
<dbReference type="GO" id="GO:0048608">
    <property type="term" value="P:reproductive structure development"/>
    <property type="evidence" value="ECO:0007669"/>
    <property type="project" value="UniProtKB-ARBA"/>
</dbReference>
<keyword evidence="16" id="KW-1185">Reference proteome</keyword>
<dbReference type="OrthoDB" id="15954at2759"/>
<organism evidence="15 16">
    <name type="scientific">Tetracentron sinense</name>
    <name type="common">Spur-leaf</name>
    <dbReference type="NCBI Taxonomy" id="13715"/>
    <lineage>
        <taxon>Eukaryota</taxon>
        <taxon>Viridiplantae</taxon>
        <taxon>Streptophyta</taxon>
        <taxon>Embryophyta</taxon>
        <taxon>Tracheophyta</taxon>
        <taxon>Spermatophyta</taxon>
        <taxon>Magnoliopsida</taxon>
        <taxon>Trochodendrales</taxon>
        <taxon>Trochodendraceae</taxon>
        <taxon>Tetracentron</taxon>
    </lineage>
</organism>
<dbReference type="GO" id="GO:0005524">
    <property type="term" value="F:ATP binding"/>
    <property type="evidence" value="ECO:0007669"/>
    <property type="project" value="UniProtKB-KW"/>
</dbReference>
<protein>
    <recommendedName>
        <fullName evidence="2">leucine--tRNA ligase</fullName>
        <ecNumber evidence="2">6.1.1.4</ecNumber>
    </recommendedName>
    <alternativeName>
        <fullName evidence="8">Leucyl-tRNA synthetase</fullName>
    </alternativeName>
</protein>
<keyword evidence="5 10" id="KW-0067">ATP-binding</keyword>
<evidence type="ECO:0000256" key="7">
    <source>
        <dbReference type="ARBA" id="ARBA00023146"/>
    </source>
</evidence>
<dbReference type="GO" id="GO:0002161">
    <property type="term" value="F:aminoacyl-tRNA deacylase activity"/>
    <property type="evidence" value="ECO:0007669"/>
    <property type="project" value="InterPro"/>
</dbReference>
<evidence type="ECO:0000256" key="8">
    <source>
        <dbReference type="ARBA" id="ARBA00030520"/>
    </source>
</evidence>
<dbReference type="Gene3D" id="1.10.730.10">
    <property type="entry name" value="Isoleucyl-tRNA Synthetase, Domain 1"/>
    <property type="match status" value="1"/>
</dbReference>
<dbReference type="GO" id="GO:0004823">
    <property type="term" value="F:leucine-tRNA ligase activity"/>
    <property type="evidence" value="ECO:0007669"/>
    <property type="project" value="UniProtKB-EC"/>
</dbReference>
<dbReference type="InterPro" id="IPR009008">
    <property type="entry name" value="Val/Leu/Ile-tRNA-synth_edit"/>
</dbReference>
<dbReference type="OMA" id="GIEHACM"/>
<dbReference type="HAMAP" id="MF_00049_B">
    <property type="entry name" value="Leu_tRNA_synth_B"/>
    <property type="match status" value="1"/>
</dbReference>
<dbReference type="PRINTS" id="PR00985">
    <property type="entry name" value="TRNASYNTHLEU"/>
</dbReference>
<dbReference type="InterPro" id="IPR013155">
    <property type="entry name" value="M/V/L/I-tRNA-synth_anticd-bd"/>
</dbReference>
<dbReference type="FunFam" id="3.40.50.620:FF:000056">
    <property type="entry name" value="Leucine--tRNA ligase"/>
    <property type="match status" value="1"/>
</dbReference>
<evidence type="ECO:0000256" key="1">
    <source>
        <dbReference type="ARBA" id="ARBA00005594"/>
    </source>
</evidence>
<dbReference type="SUPFAM" id="SSF47323">
    <property type="entry name" value="Anticodon-binding domain of a subclass of class I aminoacyl-tRNA synthetases"/>
    <property type="match status" value="1"/>
</dbReference>
<evidence type="ECO:0000256" key="10">
    <source>
        <dbReference type="RuleBase" id="RU363035"/>
    </source>
</evidence>
<dbReference type="FunFam" id="3.90.740.10:FF:000049">
    <property type="entry name" value="Os01g0120300 protein"/>
    <property type="match status" value="1"/>
</dbReference>
<dbReference type="SUPFAM" id="SSF52374">
    <property type="entry name" value="Nucleotidylyl transferase"/>
    <property type="match status" value="1"/>
</dbReference>
<reference evidence="15 16" key="1">
    <citation type="submission" date="2020-04" db="EMBL/GenBank/DDBJ databases">
        <title>Plant Genome Project.</title>
        <authorList>
            <person name="Zhang R.-G."/>
        </authorList>
    </citation>
    <scope>NUCLEOTIDE SEQUENCE [LARGE SCALE GENOMIC DNA]</scope>
    <source>
        <strain evidence="15">YNK0</strain>
        <tissue evidence="15">Leaf</tissue>
    </source>
</reference>
<dbReference type="NCBIfam" id="TIGR00396">
    <property type="entry name" value="leuS_bact"/>
    <property type="match status" value="1"/>
</dbReference>
<dbReference type="CDD" id="cd00812">
    <property type="entry name" value="LeuRS_core"/>
    <property type="match status" value="1"/>
</dbReference>
<comment type="similarity">
    <text evidence="1 10">Belongs to the class-I aminoacyl-tRNA synthetase family.</text>
</comment>
<evidence type="ECO:0000256" key="4">
    <source>
        <dbReference type="ARBA" id="ARBA00022741"/>
    </source>
</evidence>
<dbReference type="Gene3D" id="3.90.740.10">
    <property type="entry name" value="Valyl/Leucyl/Isoleucyl-tRNA synthetase, editing domain"/>
    <property type="match status" value="1"/>
</dbReference>
<dbReference type="InterPro" id="IPR002300">
    <property type="entry name" value="aa-tRNA-synth_Ia"/>
</dbReference>
<dbReference type="EC" id="6.1.1.4" evidence="2"/>
<dbReference type="Pfam" id="PF08264">
    <property type="entry name" value="Anticodon_1"/>
    <property type="match status" value="1"/>
</dbReference>
<dbReference type="SUPFAM" id="SSF50677">
    <property type="entry name" value="ValRS/IleRS/LeuRS editing domain"/>
    <property type="match status" value="1"/>
</dbReference>
<feature type="domain" description="Aminoacyl-tRNA synthetase class Ia" evidence="11">
    <location>
        <begin position="708"/>
        <end position="736"/>
    </location>
</feature>
<dbReference type="CDD" id="cd07958">
    <property type="entry name" value="Anticodon_Ia_Leu_BEm"/>
    <property type="match status" value="1"/>
</dbReference>
<dbReference type="PROSITE" id="PS00178">
    <property type="entry name" value="AA_TRNA_LIGASE_I"/>
    <property type="match status" value="1"/>
</dbReference>
<dbReference type="GO" id="GO:0009791">
    <property type="term" value="P:post-embryonic development"/>
    <property type="evidence" value="ECO:0007669"/>
    <property type="project" value="UniProtKB-ARBA"/>
</dbReference>
<dbReference type="InterPro" id="IPR001412">
    <property type="entry name" value="aa-tRNA-synth_I_CS"/>
</dbReference>
<keyword evidence="7 10" id="KW-0030">Aminoacyl-tRNA synthetase</keyword>
<comment type="catalytic activity">
    <reaction evidence="9">
        <text>tRNA(Leu) + L-leucine + ATP = L-leucyl-tRNA(Leu) + AMP + diphosphate</text>
        <dbReference type="Rhea" id="RHEA:11688"/>
        <dbReference type="Rhea" id="RHEA-COMP:9613"/>
        <dbReference type="Rhea" id="RHEA-COMP:9622"/>
        <dbReference type="ChEBI" id="CHEBI:30616"/>
        <dbReference type="ChEBI" id="CHEBI:33019"/>
        <dbReference type="ChEBI" id="CHEBI:57427"/>
        <dbReference type="ChEBI" id="CHEBI:78442"/>
        <dbReference type="ChEBI" id="CHEBI:78494"/>
        <dbReference type="ChEBI" id="CHEBI:456215"/>
        <dbReference type="EC" id="6.1.1.4"/>
    </reaction>
</comment>
<comment type="caution">
    <text evidence="15">The sequence shown here is derived from an EMBL/GenBank/DDBJ whole genome shotgun (WGS) entry which is preliminary data.</text>
</comment>
<evidence type="ECO:0000259" key="11">
    <source>
        <dbReference type="Pfam" id="PF00133"/>
    </source>
</evidence>
<dbReference type="Pfam" id="PF00133">
    <property type="entry name" value="tRNA-synt_1"/>
    <property type="match status" value="1"/>
</dbReference>
<keyword evidence="3 10" id="KW-0436">Ligase</keyword>
<evidence type="ECO:0000256" key="9">
    <source>
        <dbReference type="ARBA" id="ARBA00047469"/>
    </source>
</evidence>
<dbReference type="InterPro" id="IPR002302">
    <property type="entry name" value="Leu-tRNA-ligase"/>
</dbReference>
<dbReference type="EMBL" id="JABCRI010000003">
    <property type="protein sequence ID" value="KAF8409602.1"/>
    <property type="molecule type" value="Genomic_DNA"/>
</dbReference>
<dbReference type="Proteomes" id="UP000655225">
    <property type="component" value="Unassembled WGS sequence"/>
</dbReference>
<dbReference type="AlphaFoldDB" id="A0A834ZNR2"/>
<dbReference type="FunFam" id="1.10.730.10:FF:000012">
    <property type="entry name" value="Leucine--tRNA ligase"/>
    <property type="match status" value="1"/>
</dbReference>
<dbReference type="Pfam" id="PF09334">
    <property type="entry name" value="tRNA-synt_1g"/>
    <property type="match status" value="1"/>
</dbReference>
<feature type="domain" description="Methionyl/Leucyl tRNA synthetase" evidence="13">
    <location>
        <begin position="102"/>
        <end position="234"/>
    </location>
</feature>
<evidence type="ECO:0000256" key="3">
    <source>
        <dbReference type="ARBA" id="ARBA00022598"/>
    </source>
</evidence>
<dbReference type="Gene3D" id="3.40.50.620">
    <property type="entry name" value="HUPs"/>
    <property type="match status" value="2"/>
</dbReference>
<dbReference type="InterPro" id="IPR025709">
    <property type="entry name" value="Leu_tRNA-synth_edit"/>
</dbReference>
<feature type="domain" description="Leucyl-tRNA synthetase editing" evidence="14">
    <location>
        <begin position="283"/>
        <end position="477"/>
    </location>
</feature>
<dbReference type="GO" id="GO:0006429">
    <property type="term" value="P:leucyl-tRNA aminoacylation"/>
    <property type="evidence" value="ECO:0007669"/>
    <property type="project" value="InterPro"/>
</dbReference>
<accession>A0A834ZNR2</accession>
<proteinExistence type="inferred from homology"/>
<dbReference type="PANTHER" id="PTHR43740">
    <property type="entry name" value="LEUCYL-TRNA SYNTHETASE"/>
    <property type="match status" value="1"/>
</dbReference>
<evidence type="ECO:0000259" key="14">
    <source>
        <dbReference type="Pfam" id="PF13603"/>
    </source>
</evidence>
<gene>
    <name evidence="15" type="ORF">HHK36_005680</name>
</gene>
<dbReference type="PANTHER" id="PTHR43740:SF2">
    <property type="entry name" value="LEUCINE--TRNA LIGASE, MITOCHONDRIAL"/>
    <property type="match status" value="1"/>
</dbReference>